<keyword evidence="12" id="KW-0539">Nucleus</keyword>
<dbReference type="GO" id="GO:0005829">
    <property type="term" value="C:cytosol"/>
    <property type="evidence" value="ECO:0007669"/>
    <property type="project" value="TreeGrafter"/>
</dbReference>
<keyword evidence="7 12" id="KW-0418">Kinase</keyword>
<comment type="activity regulation">
    <text evidence="12">Activated by a monovalent cation that binds near, but not in, the active site. The most likely occupant of the site in vivo is potassium. Ion binding induces a conformational change that may alter substrate affinity.</text>
</comment>
<evidence type="ECO:0000256" key="5">
    <source>
        <dbReference type="ARBA" id="ARBA00022723"/>
    </source>
</evidence>
<feature type="binding site" evidence="12">
    <location>
        <position position="293"/>
    </location>
    <ligand>
        <name>K(+)</name>
        <dbReference type="ChEBI" id="CHEBI:29103"/>
    </ligand>
</feature>
<proteinExistence type="inferred from homology"/>
<evidence type="ECO:0000313" key="15">
    <source>
        <dbReference type="WBParaSite" id="ALUE_0000925201-mRNA-1"/>
    </source>
</evidence>
<keyword evidence="11 12" id="KW-0119">Carbohydrate metabolism</keyword>
<keyword evidence="9 12" id="KW-0460">Magnesium</keyword>
<dbReference type="InterPro" id="IPR011877">
    <property type="entry name" value="Ribokinase"/>
</dbReference>
<evidence type="ECO:0000256" key="12">
    <source>
        <dbReference type="HAMAP-Rule" id="MF_03215"/>
    </source>
</evidence>
<evidence type="ECO:0000256" key="11">
    <source>
        <dbReference type="ARBA" id="ARBA00023277"/>
    </source>
</evidence>
<evidence type="ECO:0000256" key="3">
    <source>
        <dbReference type="ARBA" id="ARBA00016943"/>
    </source>
</evidence>
<dbReference type="GO" id="GO:0019303">
    <property type="term" value="P:D-ribose catabolic process"/>
    <property type="evidence" value="ECO:0007669"/>
    <property type="project" value="UniProtKB-UniRule"/>
</dbReference>
<dbReference type="CDD" id="cd01174">
    <property type="entry name" value="ribokinase"/>
    <property type="match status" value="1"/>
</dbReference>
<dbReference type="InterPro" id="IPR029056">
    <property type="entry name" value="Ribokinase-like"/>
</dbReference>
<feature type="binding site" evidence="12">
    <location>
        <position position="256"/>
    </location>
    <ligand>
        <name>substrate</name>
    </ligand>
</feature>
<feature type="active site" description="Proton acceptor" evidence="12">
    <location>
        <position position="256"/>
    </location>
</feature>
<feature type="binding site" evidence="12">
    <location>
        <position position="252"/>
    </location>
    <ligand>
        <name>K(+)</name>
        <dbReference type="ChEBI" id="CHEBI:29103"/>
    </ligand>
</feature>
<feature type="domain" description="Carbohydrate kinase PfkB" evidence="13">
    <location>
        <begin position="32"/>
        <end position="300"/>
    </location>
</feature>
<organism evidence="14 15">
    <name type="scientific">Ascaris lumbricoides</name>
    <name type="common">Giant roundworm</name>
    <dbReference type="NCBI Taxonomy" id="6252"/>
    <lineage>
        <taxon>Eukaryota</taxon>
        <taxon>Metazoa</taxon>
        <taxon>Ecdysozoa</taxon>
        <taxon>Nematoda</taxon>
        <taxon>Chromadorea</taxon>
        <taxon>Rhabditida</taxon>
        <taxon>Spirurina</taxon>
        <taxon>Ascaridomorpha</taxon>
        <taxon>Ascaridoidea</taxon>
        <taxon>Ascarididae</taxon>
        <taxon>Ascaris</taxon>
    </lineage>
</organism>
<dbReference type="PANTHER" id="PTHR10584">
    <property type="entry name" value="SUGAR KINASE"/>
    <property type="match status" value="1"/>
</dbReference>
<keyword evidence="12" id="KW-0963">Cytoplasm</keyword>
<feature type="binding site" evidence="12">
    <location>
        <position position="288"/>
    </location>
    <ligand>
        <name>K(+)</name>
        <dbReference type="ChEBI" id="CHEBI:29103"/>
    </ligand>
</feature>
<keyword evidence="4 12" id="KW-0808">Transferase</keyword>
<comment type="similarity">
    <text evidence="1">Belongs to the carbohydrate kinase pfkB family.</text>
</comment>
<evidence type="ECO:0000256" key="8">
    <source>
        <dbReference type="ARBA" id="ARBA00022840"/>
    </source>
</evidence>
<feature type="binding site" evidence="12">
    <location>
        <position position="291"/>
    </location>
    <ligand>
        <name>K(+)</name>
        <dbReference type="ChEBI" id="CHEBI:29103"/>
    </ligand>
</feature>
<comment type="subcellular location">
    <subcellularLocation>
        <location evidence="12">Cytoplasm</location>
    </subcellularLocation>
    <subcellularLocation>
        <location evidence="12">Nucleus</location>
    </subcellularLocation>
</comment>
<evidence type="ECO:0000256" key="1">
    <source>
        <dbReference type="ARBA" id="ARBA00005380"/>
    </source>
</evidence>
<keyword evidence="14" id="KW-1185">Reference proteome</keyword>
<feature type="binding site" evidence="12">
    <location>
        <position position="250"/>
    </location>
    <ligand>
        <name>K(+)</name>
        <dbReference type="ChEBI" id="CHEBI:29103"/>
    </ligand>
</feature>
<comment type="subunit">
    <text evidence="12">Homodimer.</text>
</comment>
<reference evidence="15" key="1">
    <citation type="submission" date="2023-03" db="UniProtKB">
        <authorList>
            <consortium name="WormBaseParasite"/>
        </authorList>
    </citation>
    <scope>IDENTIFICATION</scope>
</reference>
<dbReference type="PROSITE" id="PS00583">
    <property type="entry name" value="PFKB_KINASES_1"/>
    <property type="match status" value="1"/>
</dbReference>
<dbReference type="Proteomes" id="UP000036681">
    <property type="component" value="Unplaced"/>
</dbReference>
<name>A0A9J2PH73_ASCLU</name>
<dbReference type="InterPro" id="IPR002139">
    <property type="entry name" value="Ribo/fructo_kinase"/>
</dbReference>
<comment type="function">
    <text evidence="12">Catalyzes the phosphorylation of ribose at O-5 in a reaction requiring ATP and magnesium. The resulting D-ribose-5-phosphate can then be used either for sythesis of nucleotides, histidine, and tryptophan, or as a component of the pentose phosphate pathway.</text>
</comment>
<keyword evidence="5 12" id="KW-0479">Metal-binding</keyword>
<feature type="binding site" evidence="12">
    <location>
        <begin position="255"/>
        <end position="256"/>
    </location>
    <ligand>
        <name>ATP</name>
        <dbReference type="ChEBI" id="CHEBI:30616"/>
    </ligand>
</feature>
<dbReference type="InterPro" id="IPR011611">
    <property type="entry name" value="PfkB_dom"/>
</dbReference>
<dbReference type="WBParaSite" id="ALUE_0000925201-mRNA-1">
    <property type="protein sequence ID" value="ALUE_0000925201-mRNA-1"/>
    <property type="gene ID" value="ALUE_0000925201"/>
</dbReference>
<evidence type="ECO:0000256" key="10">
    <source>
        <dbReference type="ARBA" id="ARBA00022958"/>
    </source>
</evidence>
<evidence type="ECO:0000256" key="9">
    <source>
        <dbReference type="ARBA" id="ARBA00022842"/>
    </source>
</evidence>
<evidence type="ECO:0000256" key="4">
    <source>
        <dbReference type="ARBA" id="ARBA00022679"/>
    </source>
</evidence>
<comment type="caution">
    <text evidence="12">Lacks conserved residue(s) required for the propagation of feature annotation.</text>
</comment>
<comment type="catalytic activity">
    <reaction evidence="12">
        <text>D-ribose + ATP = D-ribose 5-phosphate + ADP + H(+)</text>
        <dbReference type="Rhea" id="RHEA:13697"/>
        <dbReference type="ChEBI" id="CHEBI:15378"/>
        <dbReference type="ChEBI" id="CHEBI:30616"/>
        <dbReference type="ChEBI" id="CHEBI:47013"/>
        <dbReference type="ChEBI" id="CHEBI:78346"/>
        <dbReference type="ChEBI" id="CHEBI:456216"/>
        <dbReference type="EC" id="2.7.1.15"/>
    </reaction>
</comment>
<feature type="binding site" evidence="12">
    <location>
        <position position="187"/>
    </location>
    <ligand>
        <name>ATP</name>
        <dbReference type="ChEBI" id="CHEBI:30616"/>
    </ligand>
</feature>
<evidence type="ECO:0000259" key="13">
    <source>
        <dbReference type="Pfam" id="PF00294"/>
    </source>
</evidence>
<evidence type="ECO:0000313" key="14">
    <source>
        <dbReference type="Proteomes" id="UP000036681"/>
    </source>
</evidence>
<dbReference type="InterPro" id="IPR002173">
    <property type="entry name" value="Carboh/pur_kinase_PfkB_CS"/>
</dbReference>
<evidence type="ECO:0000256" key="2">
    <source>
        <dbReference type="ARBA" id="ARBA00012035"/>
    </source>
</evidence>
<dbReference type="PANTHER" id="PTHR10584:SF166">
    <property type="entry name" value="RIBOKINASE"/>
    <property type="match status" value="1"/>
</dbReference>
<dbReference type="HAMAP" id="MF_01987">
    <property type="entry name" value="Ribokinase"/>
    <property type="match status" value="1"/>
</dbReference>
<feature type="binding site" evidence="12">
    <location>
        <position position="142"/>
    </location>
    <ligand>
        <name>substrate</name>
    </ligand>
</feature>
<comment type="similarity">
    <text evidence="12">Belongs to the carbohydrate kinase PfkB family. Ribokinase subfamily.</text>
</comment>
<feature type="binding site" evidence="12">
    <location>
        <begin position="223"/>
        <end position="228"/>
    </location>
    <ligand>
        <name>ATP</name>
        <dbReference type="ChEBI" id="CHEBI:30616"/>
    </ligand>
</feature>
<dbReference type="GO" id="GO:0046872">
    <property type="term" value="F:metal ion binding"/>
    <property type="evidence" value="ECO:0007669"/>
    <property type="project" value="UniProtKB-KW"/>
</dbReference>
<evidence type="ECO:0000256" key="7">
    <source>
        <dbReference type="ARBA" id="ARBA00022777"/>
    </source>
</evidence>
<comment type="cofactor">
    <cofactor evidence="12">
        <name>Mg(2+)</name>
        <dbReference type="ChEBI" id="CHEBI:18420"/>
    </cofactor>
    <text evidence="12">Requires a divalent cation, most likely magnesium in vivo, as an electrophilic catalyst to aid phosphoryl group transfer. It is the chelate of the metal and the nucleotide that is the actual substrate.</text>
</comment>
<dbReference type="EC" id="2.7.1.15" evidence="2 12"/>
<keyword evidence="6 12" id="KW-0547">Nucleotide-binding</keyword>
<keyword evidence="8 12" id="KW-0067">ATP-binding</keyword>
<dbReference type="AlphaFoldDB" id="A0A9J2PH73"/>
<dbReference type="Gene3D" id="3.40.1190.20">
    <property type="match status" value="1"/>
</dbReference>
<accession>A0A9J2PH73</accession>
<keyword evidence="10 12" id="KW-0630">Potassium</keyword>
<evidence type="ECO:0000256" key="6">
    <source>
        <dbReference type="ARBA" id="ARBA00022741"/>
    </source>
</evidence>
<dbReference type="GO" id="GO:0005634">
    <property type="term" value="C:nucleus"/>
    <property type="evidence" value="ECO:0007669"/>
    <property type="project" value="UniProtKB-SubCell"/>
</dbReference>
<dbReference type="Pfam" id="PF00294">
    <property type="entry name" value="PfkB"/>
    <property type="match status" value="1"/>
</dbReference>
<dbReference type="PRINTS" id="PR00990">
    <property type="entry name" value="RIBOKINASE"/>
</dbReference>
<protein>
    <recommendedName>
        <fullName evidence="3 12">Ribokinase</fullName>
        <shortName evidence="12">RK</shortName>
        <ecNumber evidence="2 12">2.7.1.15</ecNumber>
    </recommendedName>
</protein>
<comment type="pathway">
    <text evidence="12">Carbohydrate metabolism; D-ribose degradation; D-ribose 5-phosphate from beta-D-ribopyranose: step 2/2.</text>
</comment>
<dbReference type="GO" id="GO:0004747">
    <property type="term" value="F:ribokinase activity"/>
    <property type="evidence" value="ECO:0007669"/>
    <property type="project" value="UniProtKB-UniRule"/>
</dbReference>
<sequence length="310" mass="33484">MIEHTHTPFQEHSVENALILISCPCKITCSYATRFPRPGESIRGVSFEVGCGGRGANQAAQIARLGGKVIMIGMVGNDIFGPLNIENLRKSGVNTDYIEKSNEAGENSVVVILGANLEIKPSRAEQLEHVIANSKMLLCQYEIPYDTLKRAFEIARKNNVTVFFNFSPSTPEFDISILKLVDVLCTNRSETENLSGRNVRCVEEAVMAVKTIIKLGPKAVITTLGAKGAVVATEDGLVVHVPVPPVKAVDTTGAGDSFCGSLAYLMVSKPNLPLEEQVHRAQLVASISVQRKGAQASYPWAHDLPDDILG</sequence>
<dbReference type="SUPFAM" id="SSF53613">
    <property type="entry name" value="Ribokinase-like"/>
    <property type="match status" value="1"/>
</dbReference>
<feature type="binding site" evidence="12">
    <location>
        <position position="297"/>
    </location>
    <ligand>
        <name>K(+)</name>
        <dbReference type="ChEBI" id="CHEBI:29103"/>
    </ligand>
</feature>
<dbReference type="GO" id="GO:0005524">
    <property type="term" value="F:ATP binding"/>
    <property type="evidence" value="ECO:0007669"/>
    <property type="project" value="UniProtKB-UniRule"/>
</dbReference>
<feature type="binding site" evidence="12">
    <location>
        <begin position="53"/>
        <end position="57"/>
    </location>
    <ligand>
        <name>substrate</name>
    </ligand>
</feature>